<organism evidence="1 2">
    <name type="scientific">Lactococcus phage WRP3</name>
    <dbReference type="NCBI Taxonomy" id="1560313"/>
    <lineage>
        <taxon>Viruses</taxon>
        <taxon>Duplodnaviria</taxon>
        <taxon>Heunggongvirae</taxon>
        <taxon>Uroviricota</taxon>
        <taxon>Caudoviricetes</taxon>
        <taxon>Audreyjarvisvirus</taxon>
        <taxon>Audreyjarvisvirus WRP3</taxon>
    </lineage>
</organism>
<dbReference type="RefSeq" id="YP_009147823.1">
    <property type="nucleotide sequence ID" value="NC_027341.1"/>
</dbReference>
<dbReference type="Proteomes" id="UP000032686">
    <property type="component" value="Segment"/>
</dbReference>
<accession>A0A0D3MT10</accession>
<keyword evidence="2" id="KW-1185">Reference proteome</keyword>
<evidence type="ECO:0000313" key="2">
    <source>
        <dbReference type="Proteomes" id="UP000032686"/>
    </source>
</evidence>
<protein>
    <submittedName>
        <fullName evidence="1">Uncharacterized protein</fullName>
    </submittedName>
</protein>
<dbReference type="GeneID" id="24722432"/>
<dbReference type="KEGG" id="vg:24722432"/>
<evidence type="ECO:0000313" key="1">
    <source>
        <dbReference type="EMBL" id="AIX12669.1"/>
    </source>
</evidence>
<reference evidence="1 2" key="1">
    <citation type="journal article" date="2015" name="Appl. Environ. Microbiol.">
        <title>Lactococcal 949 group phages recognize a carbohydrate receptor on the host cell surface.</title>
        <authorList>
            <person name="Mahony J."/>
            <person name="Randazzo W."/>
            <person name="Neve H."/>
            <person name="Settanni L."/>
            <person name="van Sinderen D."/>
        </authorList>
    </citation>
    <scope>NUCLEOTIDE SEQUENCE [LARGE SCALE GENOMIC DNA]</scope>
    <source>
        <strain evidence="1">WRP3</strain>
    </source>
</reference>
<proteinExistence type="predicted"/>
<dbReference type="EMBL" id="KM677185">
    <property type="protein sequence ID" value="AIX12669.1"/>
    <property type="molecule type" value="Genomic_DNA"/>
</dbReference>
<dbReference type="OrthoDB" id="9113at10239"/>
<name>A0A0D3MT10_9CAUD</name>
<gene>
    <name evidence="1" type="ORF">WRP3_166</name>
</gene>
<sequence>MATIKEIKEELVRDYSYSKADFTNADGKPLNFKQLESVLKKEKSKANAVEESGDTSLDEFDLEAIVEEKSKFKDDDLIMVMAGINGRLLHTSQAGNGVFEFRGFGQKNKMPYKELKSMNNLAREALTDGWIIVLNKDLIKEFNLESAYTHFLTPARVKQILEMRTDDIREVIQSLPNEMRTTLFDEAKRRYNTGELDSSFIIKTFEDEYDISFEDNLPIK</sequence>